<feature type="region of interest" description="Disordered" evidence="8">
    <location>
        <begin position="1241"/>
        <end position="1283"/>
    </location>
</feature>
<dbReference type="Gene3D" id="3.80.10.10">
    <property type="entry name" value="Ribonuclease Inhibitor"/>
    <property type="match status" value="3"/>
</dbReference>
<dbReference type="Pfam" id="PF01582">
    <property type="entry name" value="TIR"/>
    <property type="match status" value="1"/>
</dbReference>
<dbReference type="InterPro" id="IPR042197">
    <property type="entry name" value="Apaf_helical"/>
</dbReference>
<dbReference type="SMART" id="SM00364">
    <property type="entry name" value="LRR_BAC"/>
    <property type="match status" value="6"/>
</dbReference>
<dbReference type="InterPro" id="IPR044974">
    <property type="entry name" value="Disease_R_plants"/>
</dbReference>
<evidence type="ECO:0000256" key="8">
    <source>
        <dbReference type="SAM" id="MobiDB-lite"/>
    </source>
</evidence>
<evidence type="ECO:0000256" key="5">
    <source>
        <dbReference type="ARBA" id="ARBA00022821"/>
    </source>
</evidence>
<dbReference type="Pfam" id="PF20160">
    <property type="entry name" value="C-JID"/>
    <property type="match status" value="1"/>
</dbReference>
<dbReference type="InterPro" id="IPR000157">
    <property type="entry name" value="TIR_dom"/>
</dbReference>
<dbReference type="OrthoDB" id="1217440at2759"/>
<dbReference type="InterPro" id="IPR058192">
    <property type="entry name" value="WHD_ROQ1-like"/>
</dbReference>
<sequence length="1283" mass="146562">MASSSSSSCIYEVFLNFRGEDTRRIFTCHLYDDLYDKKKIKTFMDDEKLRRGDEISDALLNAIQGSKISVVIFSTDYASSKWCLNELVKILECKHTNGQIIIPVFYGVSPSDVRHQTGIFKHGFDQLEQQFKDKPEMVQKWRDTLTETSQIAGHESTKFSNDAQLVNKIVEDVLKKLEKITVSTDSSNGLVGLNSRIEQIKPFLCMDLSDTVQIVGIWGMGGIGKTTLAEAIFDQFSGEFDGKYFAKNVWRKSETEGGLEDLQKEMLSTILSEKLEVAGPNIPLFTKGRVRRMKALIVLDDVNKDEQLEGLIGGLDQYGPGSRIVVTTRDKRVLEKFGVEKEKIYRVNGLKFDEAFEHFCNFAVKENHCPEDLYQHSWRVVWYANGNPLVLKVLGSSLYLKRKSHWENVLDDLNRICESDIHGIYDILKISFNELTRKEKSMFLDIACFLEGEDKDFVTRILDDSGSHRLDVLVDKSLITVSYSRLQMHDLLQEMGREIVRQESEEELGRRSRLWDPKEIRHVLKHNMGTDAIEGIFLDLSKIKGINLDPGAFTKMSNLRLLKFYVPEIERFLSMSIEEQLSYSKVQLRKGLDYLPKKLRYLHWDTYPLRTLPSNFKPKNLVELNLRFSKVEQPWEGEKEAFKLKSINLSHSQHFIKMPGPLETPNIETYLLDYTNLACVPSSIQNFKYLSALSFKGCKSLRSFASNLHFVCPVTIDCSSCVNLIEFPQISGKVRQLYLRESAIEEVPSSIKYLTDLNLLDLSDCKRLKRISTRFCKLRFLVNLFVNGCLNLERFPEILEKMEHLTRIDLVWTALPSPFENLPRLALLSVSGCSILDKLPDNSGNLNGNNFESLPASIKQLSWLSYLYLKDYNMLQSLPELPLGLTCLELRDCKILQSLPGLPLGLKCLELRDCKILQSLPELPLGLETLRLWRCNMLQSLPALPLGLETLHLEDCNMLRSLPELPLCPQSLKAMNCNRLQSLPEIPSCLQELDASVLEKLSKPSPDLRQWHPEYLTSQPIYFGFTNCLKLDGKANNRILADSLRMAIAASLRLGYERANKGKLSKLRDSQIVLPGSEIPDWFSNQSSGSSIRIQLPPHSFCRNLIGFAFCAVLYFKQLYSDRRRYFDVYCLSDLEIKTLFETKHVDLSFYGESIEDPHDSDHVILGFKPCLNVGFPDGYHHTTVSLKFFNEFDRKQKSQGIKRCGVCPVYANPSETKANTFTLNFATEVWKLDDLPSASGTAASEFDSSSDEGELHYSFDEEELEPSPKRFAEPIKSTLLNK</sequence>
<evidence type="ECO:0000256" key="2">
    <source>
        <dbReference type="ARBA" id="ARBA00022614"/>
    </source>
</evidence>
<dbReference type="InterPro" id="IPR035897">
    <property type="entry name" value="Toll_tir_struct_dom_sf"/>
</dbReference>
<keyword evidence="6" id="KW-0520">NAD</keyword>
<dbReference type="Gramene" id="ESR55425">
    <property type="protein sequence ID" value="ESR55425"/>
    <property type="gene ID" value="CICLE_v10018526mg"/>
</dbReference>
<dbReference type="STRING" id="85681.V4TUJ1"/>
<evidence type="ECO:0000256" key="4">
    <source>
        <dbReference type="ARBA" id="ARBA00022801"/>
    </source>
</evidence>
<dbReference type="PRINTS" id="PR00364">
    <property type="entry name" value="DISEASERSIST"/>
</dbReference>
<dbReference type="InterPro" id="IPR032675">
    <property type="entry name" value="LRR_dom_sf"/>
</dbReference>
<dbReference type="InterPro" id="IPR045344">
    <property type="entry name" value="C-JID"/>
</dbReference>
<evidence type="ECO:0000313" key="11">
    <source>
        <dbReference type="Proteomes" id="UP000030687"/>
    </source>
</evidence>
<dbReference type="PANTHER" id="PTHR11017:SF574">
    <property type="entry name" value="ADP-RIBOSYL CYCLASE_CYCLIC ADP-RIBOSE HYDROLASE"/>
    <property type="match status" value="1"/>
</dbReference>
<dbReference type="InterPro" id="IPR027417">
    <property type="entry name" value="P-loop_NTPase"/>
</dbReference>
<dbReference type="SUPFAM" id="SSF52540">
    <property type="entry name" value="P-loop containing nucleoside triphosphate hydrolases"/>
    <property type="match status" value="1"/>
</dbReference>
<dbReference type="Proteomes" id="UP000030687">
    <property type="component" value="Unassembled WGS sequence"/>
</dbReference>
<dbReference type="Pfam" id="PF07725">
    <property type="entry name" value="LRR_3"/>
    <property type="match status" value="1"/>
</dbReference>
<dbReference type="InterPro" id="IPR036390">
    <property type="entry name" value="WH_DNA-bd_sf"/>
</dbReference>
<dbReference type="InParanoid" id="V4TUJ1"/>
<keyword evidence="4" id="KW-0378">Hydrolase</keyword>
<accession>V4TUJ1</accession>
<dbReference type="PANTHER" id="PTHR11017">
    <property type="entry name" value="LEUCINE-RICH REPEAT-CONTAINING PROTEIN"/>
    <property type="match status" value="1"/>
</dbReference>
<evidence type="ECO:0000259" key="9">
    <source>
        <dbReference type="PROSITE" id="PS50104"/>
    </source>
</evidence>
<evidence type="ECO:0000256" key="1">
    <source>
        <dbReference type="ARBA" id="ARBA00011982"/>
    </source>
</evidence>
<dbReference type="SUPFAM" id="SSF52058">
    <property type="entry name" value="L domain-like"/>
    <property type="match status" value="2"/>
</dbReference>
<dbReference type="GO" id="GO:0043531">
    <property type="term" value="F:ADP binding"/>
    <property type="evidence" value="ECO:0007669"/>
    <property type="project" value="InterPro"/>
</dbReference>
<dbReference type="InterPro" id="IPR002182">
    <property type="entry name" value="NB-ARC"/>
</dbReference>
<keyword evidence="11" id="KW-1185">Reference proteome</keyword>
<dbReference type="FunFam" id="3.40.50.10140:FF:000007">
    <property type="entry name" value="Disease resistance protein (TIR-NBS-LRR class)"/>
    <property type="match status" value="1"/>
</dbReference>
<dbReference type="InterPro" id="IPR011713">
    <property type="entry name" value="Leu-rich_rpt_3"/>
</dbReference>
<dbReference type="EMBL" id="KI536661">
    <property type="protein sequence ID" value="ESR55425.1"/>
    <property type="molecule type" value="Genomic_DNA"/>
</dbReference>
<dbReference type="Gene3D" id="3.40.50.300">
    <property type="entry name" value="P-loop containing nucleotide triphosphate hydrolases"/>
    <property type="match status" value="1"/>
</dbReference>
<dbReference type="EC" id="3.2.2.6" evidence="1"/>
<reference evidence="10 11" key="1">
    <citation type="submission" date="2013-10" db="EMBL/GenBank/DDBJ databases">
        <authorList>
            <consortium name="International Citrus Genome Consortium"/>
            <person name="Jenkins J."/>
            <person name="Schmutz J."/>
            <person name="Prochnik S."/>
            <person name="Rokhsar D."/>
            <person name="Gmitter F."/>
            <person name="Ollitrault P."/>
            <person name="Machado M."/>
            <person name="Talon M."/>
            <person name="Wincker P."/>
            <person name="Jaillon O."/>
            <person name="Morgante M."/>
        </authorList>
    </citation>
    <scope>NUCLEOTIDE SEQUENCE</scope>
    <source>
        <strain evidence="11">cv. Clemenules</strain>
    </source>
</reference>
<evidence type="ECO:0000313" key="10">
    <source>
        <dbReference type="EMBL" id="ESR55425.1"/>
    </source>
</evidence>
<keyword evidence="3" id="KW-0677">Repeat</keyword>
<dbReference type="SUPFAM" id="SSF52200">
    <property type="entry name" value="Toll/Interleukin receptor TIR domain"/>
    <property type="match status" value="1"/>
</dbReference>
<dbReference type="GO" id="GO:0006952">
    <property type="term" value="P:defense response"/>
    <property type="evidence" value="ECO:0007669"/>
    <property type="project" value="UniProtKB-KW"/>
</dbReference>
<dbReference type="GO" id="GO:0007165">
    <property type="term" value="P:signal transduction"/>
    <property type="evidence" value="ECO:0007669"/>
    <property type="project" value="InterPro"/>
</dbReference>
<proteinExistence type="predicted"/>
<comment type="catalytic activity">
    <reaction evidence="7">
        <text>NAD(+) + H2O = ADP-D-ribose + nicotinamide + H(+)</text>
        <dbReference type="Rhea" id="RHEA:16301"/>
        <dbReference type="ChEBI" id="CHEBI:15377"/>
        <dbReference type="ChEBI" id="CHEBI:15378"/>
        <dbReference type="ChEBI" id="CHEBI:17154"/>
        <dbReference type="ChEBI" id="CHEBI:57540"/>
        <dbReference type="ChEBI" id="CHEBI:57967"/>
        <dbReference type="EC" id="3.2.2.6"/>
    </reaction>
    <physiologicalReaction direction="left-to-right" evidence="7">
        <dbReference type="Rhea" id="RHEA:16302"/>
    </physiologicalReaction>
</comment>
<dbReference type="SMART" id="SM00255">
    <property type="entry name" value="TIR"/>
    <property type="match status" value="1"/>
</dbReference>
<dbReference type="PROSITE" id="PS50104">
    <property type="entry name" value="TIR"/>
    <property type="match status" value="1"/>
</dbReference>
<dbReference type="Gene3D" id="3.40.50.10140">
    <property type="entry name" value="Toll/interleukin-1 receptor homology (TIR) domain"/>
    <property type="match status" value="1"/>
</dbReference>
<name>V4TUJ1_CITCL</name>
<keyword evidence="2" id="KW-0433">Leucine-rich repeat</keyword>
<protein>
    <recommendedName>
        <fullName evidence="1">ADP-ribosyl cyclase/cyclic ADP-ribose hydrolase</fullName>
        <ecNumber evidence="1">3.2.2.6</ecNumber>
    </recommendedName>
</protein>
<dbReference type="SUPFAM" id="SSF46785">
    <property type="entry name" value="Winged helix' DNA-binding domain"/>
    <property type="match status" value="1"/>
</dbReference>
<evidence type="ECO:0000256" key="3">
    <source>
        <dbReference type="ARBA" id="ARBA00022737"/>
    </source>
</evidence>
<dbReference type="Pfam" id="PF00931">
    <property type="entry name" value="NB-ARC"/>
    <property type="match status" value="1"/>
</dbReference>
<dbReference type="Gene3D" id="1.10.8.430">
    <property type="entry name" value="Helical domain of apoptotic protease-activating factors"/>
    <property type="match status" value="1"/>
</dbReference>
<evidence type="ECO:0000256" key="7">
    <source>
        <dbReference type="ARBA" id="ARBA00047304"/>
    </source>
</evidence>
<keyword evidence="5" id="KW-0611">Plant defense</keyword>
<dbReference type="eggNOG" id="ENOG502SI7S">
    <property type="taxonomic scope" value="Eukaryota"/>
</dbReference>
<dbReference type="GO" id="GO:0061809">
    <property type="term" value="F:NAD+ nucleosidase activity, cyclic ADP-ribose generating"/>
    <property type="evidence" value="ECO:0007669"/>
    <property type="project" value="UniProtKB-EC"/>
</dbReference>
<dbReference type="Pfam" id="PF23282">
    <property type="entry name" value="WHD_ROQ1"/>
    <property type="match status" value="1"/>
</dbReference>
<feature type="domain" description="TIR" evidence="9">
    <location>
        <begin position="9"/>
        <end position="177"/>
    </location>
</feature>
<organism evidence="10 11">
    <name type="scientific">Citrus clementina</name>
    <name type="common">Clementine</name>
    <name type="synonym">Citrus deliciosa x Citrus sinensis</name>
    <dbReference type="NCBI Taxonomy" id="85681"/>
    <lineage>
        <taxon>Eukaryota</taxon>
        <taxon>Viridiplantae</taxon>
        <taxon>Streptophyta</taxon>
        <taxon>Embryophyta</taxon>
        <taxon>Tracheophyta</taxon>
        <taxon>Spermatophyta</taxon>
        <taxon>Magnoliopsida</taxon>
        <taxon>eudicotyledons</taxon>
        <taxon>Gunneridae</taxon>
        <taxon>Pentapetalae</taxon>
        <taxon>rosids</taxon>
        <taxon>malvids</taxon>
        <taxon>Sapindales</taxon>
        <taxon>Rutaceae</taxon>
        <taxon>Aurantioideae</taxon>
        <taxon>Citrus</taxon>
    </lineage>
</organism>
<evidence type="ECO:0000256" key="6">
    <source>
        <dbReference type="ARBA" id="ARBA00023027"/>
    </source>
</evidence>
<gene>
    <name evidence="10" type="ORF">CICLE_v10018526mg</name>
</gene>